<dbReference type="PRINTS" id="PR00121">
    <property type="entry name" value="NAKATPASE"/>
</dbReference>
<dbReference type="PRINTS" id="PR00119">
    <property type="entry name" value="CATATPASE"/>
</dbReference>
<dbReference type="GO" id="GO:1990573">
    <property type="term" value="P:potassium ion import across plasma membrane"/>
    <property type="evidence" value="ECO:0007669"/>
    <property type="project" value="TreeGrafter"/>
</dbReference>
<keyword evidence="6" id="KW-1278">Translocase</keyword>
<evidence type="ECO:0000313" key="13">
    <source>
        <dbReference type="Proteomes" id="UP000316270"/>
    </source>
</evidence>
<dbReference type="PANTHER" id="PTHR43294:SF21">
    <property type="entry name" value="CATION TRANSPORTING ATPASE"/>
    <property type="match status" value="1"/>
</dbReference>
<keyword evidence="5" id="KW-0067">ATP-binding</keyword>
<dbReference type="Pfam" id="PF00690">
    <property type="entry name" value="Cation_ATPase_N"/>
    <property type="match status" value="1"/>
</dbReference>
<evidence type="ECO:0000313" key="12">
    <source>
        <dbReference type="EMBL" id="QDS71217.1"/>
    </source>
</evidence>
<dbReference type="Gene3D" id="2.70.150.10">
    <property type="entry name" value="Calcium-transporting ATPase, cytoplasmic transduction domain A"/>
    <property type="match status" value="1"/>
</dbReference>
<dbReference type="SFLD" id="SFLDF00027">
    <property type="entry name" value="p-type_atpase"/>
    <property type="match status" value="1"/>
</dbReference>
<dbReference type="InterPro" id="IPR006068">
    <property type="entry name" value="ATPase_P-typ_cation-transptr_C"/>
</dbReference>
<dbReference type="InterPro" id="IPR023299">
    <property type="entry name" value="ATPase_P-typ_cyto_dom_N"/>
</dbReference>
<feature type="transmembrane region" description="Helical" evidence="10">
    <location>
        <begin position="1036"/>
        <end position="1060"/>
    </location>
</feature>
<dbReference type="InterPro" id="IPR023214">
    <property type="entry name" value="HAD_sf"/>
</dbReference>
<dbReference type="STRING" id="50376.A0A517L6E9"/>
<dbReference type="SFLD" id="SFLDS00003">
    <property type="entry name" value="Haloacid_Dehalogenase"/>
    <property type="match status" value="1"/>
</dbReference>
<evidence type="ECO:0000256" key="8">
    <source>
        <dbReference type="ARBA" id="ARBA00023136"/>
    </source>
</evidence>
<feature type="region of interest" description="Disordered" evidence="9">
    <location>
        <begin position="1"/>
        <end position="47"/>
    </location>
</feature>
<protein>
    <recommendedName>
        <fullName evidence="11">Cation-transporting P-type ATPase N-terminal domain-containing protein</fullName>
    </recommendedName>
</protein>
<dbReference type="InterPro" id="IPR018303">
    <property type="entry name" value="ATPase_P-typ_P_site"/>
</dbReference>
<dbReference type="Pfam" id="PF13246">
    <property type="entry name" value="Cation_ATPase"/>
    <property type="match status" value="1"/>
</dbReference>
<keyword evidence="13" id="KW-1185">Reference proteome</keyword>
<dbReference type="Gene3D" id="3.40.1110.10">
    <property type="entry name" value="Calcium-transporting ATPase, cytoplasmic domain N"/>
    <property type="match status" value="1"/>
</dbReference>
<dbReference type="GO" id="GO:0016887">
    <property type="term" value="F:ATP hydrolysis activity"/>
    <property type="evidence" value="ECO:0007669"/>
    <property type="project" value="InterPro"/>
</dbReference>
<feature type="transmembrane region" description="Helical" evidence="10">
    <location>
        <begin position="337"/>
        <end position="359"/>
    </location>
</feature>
<dbReference type="InterPro" id="IPR004014">
    <property type="entry name" value="ATPase_P-typ_cation-transptr_N"/>
</dbReference>
<organism evidence="12 13">
    <name type="scientific">Venturia effusa</name>
    <dbReference type="NCBI Taxonomy" id="50376"/>
    <lineage>
        <taxon>Eukaryota</taxon>
        <taxon>Fungi</taxon>
        <taxon>Dikarya</taxon>
        <taxon>Ascomycota</taxon>
        <taxon>Pezizomycotina</taxon>
        <taxon>Dothideomycetes</taxon>
        <taxon>Pleosporomycetidae</taxon>
        <taxon>Venturiales</taxon>
        <taxon>Venturiaceae</taxon>
        <taxon>Venturia</taxon>
    </lineage>
</organism>
<dbReference type="Pfam" id="PF08282">
    <property type="entry name" value="Hydrolase_3"/>
    <property type="match status" value="1"/>
</dbReference>
<dbReference type="GO" id="GO:1902600">
    <property type="term" value="P:proton transmembrane transport"/>
    <property type="evidence" value="ECO:0007669"/>
    <property type="project" value="TreeGrafter"/>
</dbReference>
<evidence type="ECO:0000256" key="6">
    <source>
        <dbReference type="ARBA" id="ARBA00022967"/>
    </source>
</evidence>
<dbReference type="SMART" id="SM00831">
    <property type="entry name" value="Cation_ATPase_N"/>
    <property type="match status" value="1"/>
</dbReference>
<dbReference type="SUPFAM" id="SSF81653">
    <property type="entry name" value="Calcium ATPase, transduction domain A"/>
    <property type="match status" value="1"/>
</dbReference>
<dbReference type="GO" id="GO:0005886">
    <property type="term" value="C:plasma membrane"/>
    <property type="evidence" value="ECO:0007669"/>
    <property type="project" value="UniProtKB-SubCell"/>
</dbReference>
<evidence type="ECO:0000256" key="5">
    <source>
        <dbReference type="ARBA" id="ARBA00022840"/>
    </source>
</evidence>
<feature type="domain" description="Cation-transporting P-type ATPase N-terminal" evidence="11">
    <location>
        <begin position="91"/>
        <end position="164"/>
    </location>
</feature>
<dbReference type="GO" id="GO:0030007">
    <property type="term" value="P:intracellular potassium ion homeostasis"/>
    <property type="evidence" value="ECO:0007669"/>
    <property type="project" value="TreeGrafter"/>
</dbReference>
<dbReference type="Pfam" id="PF00689">
    <property type="entry name" value="Cation_ATPase_C"/>
    <property type="match status" value="1"/>
</dbReference>
<feature type="transmembrane region" description="Helical" evidence="10">
    <location>
        <begin position="1011"/>
        <end position="1030"/>
    </location>
</feature>
<dbReference type="InterPro" id="IPR023298">
    <property type="entry name" value="ATPase_P-typ_TM_dom_sf"/>
</dbReference>
<dbReference type="Proteomes" id="UP000316270">
    <property type="component" value="Chromosome 5"/>
</dbReference>
<keyword evidence="2" id="KW-1003">Cell membrane</keyword>
<gene>
    <name evidence="12" type="ORF">FKW77_010382</name>
</gene>
<reference evidence="12 13" key="1">
    <citation type="submission" date="2019-07" db="EMBL/GenBank/DDBJ databases">
        <title>Finished genome of Venturia effusa.</title>
        <authorList>
            <person name="Young C.A."/>
            <person name="Cox M.P."/>
            <person name="Ganley A.R.D."/>
            <person name="David W.J."/>
        </authorList>
    </citation>
    <scope>NUCLEOTIDE SEQUENCE [LARGE SCALE GENOMIC DNA]</scope>
    <source>
        <strain evidence="13">albino</strain>
    </source>
</reference>
<dbReference type="GO" id="GO:0005524">
    <property type="term" value="F:ATP binding"/>
    <property type="evidence" value="ECO:0007669"/>
    <property type="project" value="UniProtKB-KW"/>
</dbReference>
<evidence type="ECO:0000256" key="7">
    <source>
        <dbReference type="ARBA" id="ARBA00022989"/>
    </source>
</evidence>
<feature type="compositionally biased region" description="Basic and acidic residues" evidence="9">
    <location>
        <begin position="1"/>
        <end position="33"/>
    </location>
</feature>
<accession>A0A517L6E9</accession>
<dbReference type="EMBL" id="CP042189">
    <property type="protein sequence ID" value="QDS71217.1"/>
    <property type="molecule type" value="Genomic_DNA"/>
</dbReference>
<keyword evidence="7 10" id="KW-1133">Transmembrane helix</keyword>
<dbReference type="SUPFAM" id="SSF56784">
    <property type="entry name" value="HAD-like"/>
    <property type="match status" value="1"/>
</dbReference>
<dbReference type="PROSITE" id="PS00154">
    <property type="entry name" value="ATPASE_E1_E2"/>
    <property type="match status" value="1"/>
</dbReference>
<keyword evidence="8 10" id="KW-0472">Membrane</keyword>
<evidence type="ECO:0000256" key="1">
    <source>
        <dbReference type="ARBA" id="ARBA00004651"/>
    </source>
</evidence>
<proteinExistence type="predicted"/>
<evidence type="ECO:0000259" key="11">
    <source>
        <dbReference type="SMART" id="SM00831"/>
    </source>
</evidence>
<feature type="transmembrane region" description="Helical" evidence="10">
    <location>
        <begin position="175"/>
        <end position="194"/>
    </location>
</feature>
<name>A0A517L6E9_9PEZI</name>
<comment type="subcellular location">
    <subcellularLocation>
        <location evidence="1">Cell membrane</location>
        <topology evidence="1">Multi-pass membrane protein</topology>
    </subcellularLocation>
</comment>
<keyword evidence="3 10" id="KW-0812">Transmembrane</keyword>
<dbReference type="InterPro" id="IPR001757">
    <property type="entry name" value="P_typ_ATPase"/>
</dbReference>
<dbReference type="GO" id="GO:0036376">
    <property type="term" value="P:sodium ion export across plasma membrane"/>
    <property type="evidence" value="ECO:0007669"/>
    <property type="project" value="TreeGrafter"/>
</dbReference>
<evidence type="ECO:0000256" key="2">
    <source>
        <dbReference type="ARBA" id="ARBA00022475"/>
    </source>
</evidence>
<dbReference type="PANTHER" id="PTHR43294">
    <property type="entry name" value="SODIUM/POTASSIUM-TRANSPORTING ATPASE SUBUNIT ALPHA"/>
    <property type="match status" value="1"/>
</dbReference>
<dbReference type="GO" id="GO:0005391">
    <property type="term" value="F:P-type sodium:potassium-exchanging transporter activity"/>
    <property type="evidence" value="ECO:0007669"/>
    <property type="project" value="TreeGrafter"/>
</dbReference>
<keyword evidence="4" id="KW-0547">Nucleotide-binding</keyword>
<dbReference type="Pfam" id="PF00122">
    <property type="entry name" value="E1-E2_ATPase"/>
    <property type="match status" value="1"/>
</dbReference>
<dbReference type="SUPFAM" id="SSF81665">
    <property type="entry name" value="Calcium ATPase, transmembrane domain M"/>
    <property type="match status" value="1"/>
</dbReference>
<feature type="transmembrane region" description="Helical" evidence="10">
    <location>
        <begin position="910"/>
        <end position="937"/>
    </location>
</feature>
<feature type="transmembrane region" description="Helical" evidence="10">
    <location>
        <begin position="141"/>
        <end position="163"/>
    </location>
</feature>
<dbReference type="Gene3D" id="1.20.1110.10">
    <property type="entry name" value="Calcium-transporting ATPase, transmembrane domain"/>
    <property type="match status" value="1"/>
</dbReference>
<dbReference type="InterPro" id="IPR059000">
    <property type="entry name" value="ATPase_P-type_domA"/>
</dbReference>
<dbReference type="SUPFAM" id="SSF81660">
    <property type="entry name" value="Metal cation-transporting ATPase, ATP-binding domain N"/>
    <property type="match status" value="1"/>
</dbReference>
<dbReference type="Gene3D" id="3.40.50.1000">
    <property type="entry name" value="HAD superfamily/HAD-like"/>
    <property type="match status" value="1"/>
</dbReference>
<dbReference type="OrthoDB" id="158672at2759"/>
<dbReference type="InterPro" id="IPR036412">
    <property type="entry name" value="HAD-like_sf"/>
</dbReference>
<evidence type="ECO:0000256" key="10">
    <source>
        <dbReference type="SAM" id="Phobius"/>
    </source>
</evidence>
<sequence>MDPDMIQKGEARIRYADDVEQTPRRGRLERTNSRDSTGSIRSLSRHRTVEPNVALPIQYRTMSFNIAESQERIPDKDAKSEGVTADIASLDWHTIPTEDVLRRLSSSVKQGLSTEQVTRKLKEYGRNALTPPPSRWFRKTIGYLFGGFGSILLTAAILVFVAWKPLGSPPAVANLALAIVLVFVWVIQAGFAFYQDWSSSRVMSSIKNMLPDACLVLRDGLQQQVVAMELVPGDILYIRLGDKLPADVRFLEASADARFDRSILTGETVPLRAVAESMEKNYLETPCIGMAGTHCVSGNALGIVVATGDRSVFGRLAKLTSTPNTGLTLLEKEIYRFVAIIVAIMLTMVLIVIIVWSTWLRKDHPSWITVSILIVDCVSVAVAFIPEGLPIAVTASLTITANIMKKNKILCKSLKTVETLGSVSTICSDKTGTLTKNQMTVSDCVVASEAMTANAAEGIIELNRSQKAARLVKALATLAEMSGICNAGEFDASTSHLPPAERKVHGDATDQAILRFAEALISVSFTREKWLRMFRVAFNSKNKFMIQVIRPANADKEESSETALTVKGAPDILLPRCMFYMDITGARQPLTEEHRFYINELKDKWSAQGKRVILIARKQLDAHTLSFPVDSQEFEDAIMYEATRGLELVGLLAIVDPPKEEIPEVVRVLRGAGIKVHMVTGDFKLTAQAIAAECGIITVPADAVENVSSLSLIEVSDIIPAKTLPNFRAIALSGEELKGLDESQWDKLCRYDEIVFARTTPEQKLKIVKELQARGEIVGMTGDGVNDAPSLKAADIGIAMGGGSDIAIEAADMVLLDSFAAIVEAVKYGRVVFDNLKKTICYLLPAGSFSEFWPVMTNVLFGMPQILSSFLMIIICCFTDCAAATAIAYEKPEADVLLRKPRDPKKSRLVDWRLILQAYGFTGLLETLASFSMGYWYCQRKGIPFSQLWFGFGSVPDNMSPATYSAILNEASSIYFFNLVVMQWFNLMAVRTRRLSILQHPPIGKKETSNWFLFPAIIFALLVSVFWLYVPKFHEVLSTTVVPVAHWFLPMGFGMGILLLDEARKFAVRRWPRGFIAKIAW</sequence>
<dbReference type="InterPro" id="IPR050510">
    <property type="entry name" value="Cation_transp_ATPase_P-type"/>
</dbReference>
<dbReference type="GO" id="GO:0006883">
    <property type="term" value="P:intracellular sodium ion homeostasis"/>
    <property type="evidence" value="ECO:0007669"/>
    <property type="project" value="TreeGrafter"/>
</dbReference>
<feature type="transmembrane region" description="Helical" evidence="10">
    <location>
        <begin position="973"/>
        <end position="990"/>
    </location>
</feature>
<feature type="transmembrane region" description="Helical" evidence="10">
    <location>
        <begin position="867"/>
        <end position="889"/>
    </location>
</feature>
<dbReference type="InterPro" id="IPR008250">
    <property type="entry name" value="ATPase_P-typ_transduc_dom_A_sf"/>
</dbReference>
<dbReference type="NCBIfam" id="TIGR01494">
    <property type="entry name" value="ATPase_P-type"/>
    <property type="match status" value="2"/>
</dbReference>
<dbReference type="AlphaFoldDB" id="A0A517L6E9"/>
<dbReference type="SFLD" id="SFLDG00002">
    <property type="entry name" value="C1.7:_P-type_atpase_like"/>
    <property type="match status" value="1"/>
</dbReference>
<evidence type="ECO:0000256" key="3">
    <source>
        <dbReference type="ARBA" id="ARBA00022692"/>
    </source>
</evidence>
<evidence type="ECO:0000256" key="4">
    <source>
        <dbReference type="ARBA" id="ARBA00022741"/>
    </source>
</evidence>
<dbReference type="FunFam" id="3.40.50.1000:FF:000083">
    <property type="entry name" value="Sodium/potassium-transporting ATPase subunit alpha"/>
    <property type="match status" value="1"/>
</dbReference>
<evidence type="ECO:0000256" key="9">
    <source>
        <dbReference type="SAM" id="MobiDB-lite"/>
    </source>
</evidence>
<dbReference type="InterPro" id="IPR044492">
    <property type="entry name" value="P_typ_ATPase_HD_dom"/>
</dbReference>